<dbReference type="SUPFAM" id="SSF53098">
    <property type="entry name" value="Ribonuclease H-like"/>
    <property type="match status" value="1"/>
</dbReference>
<evidence type="ECO:0000256" key="9">
    <source>
        <dbReference type="SAM" id="MobiDB-lite"/>
    </source>
</evidence>
<evidence type="ECO:0000256" key="8">
    <source>
        <dbReference type="ARBA" id="ARBA00049244"/>
    </source>
</evidence>
<dbReference type="InterPro" id="IPR004868">
    <property type="entry name" value="DNA-dir_DNA_pol_B_mt/vir"/>
</dbReference>
<comment type="catalytic activity">
    <reaction evidence="8">
        <text>DNA(n) + a 2'-deoxyribonucleoside 5'-triphosphate = DNA(n+1) + diphosphate</text>
        <dbReference type="Rhea" id="RHEA:22508"/>
        <dbReference type="Rhea" id="RHEA-COMP:17339"/>
        <dbReference type="Rhea" id="RHEA-COMP:17340"/>
        <dbReference type="ChEBI" id="CHEBI:33019"/>
        <dbReference type="ChEBI" id="CHEBI:61560"/>
        <dbReference type="ChEBI" id="CHEBI:173112"/>
        <dbReference type="EC" id="2.7.7.7"/>
    </reaction>
</comment>
<comment type="similarity">
    <text evidence="1">Belongs to the DNA polymerase type-B family.</text>
</comment>
<evidence type="ECO:0000256" key="6">
    <source>
        <dbReference type="ARBA" id="ARBA00022932"/>
    </source>
</evidence>
<evidence type="ECO:0000256" key="4">
    <source>
        <dbReference type="ARBA" id="ARBA00022695"/>
    </source>
</evidence>
<dbReference type="PANTHER" id="PTHR33568">
    <property type="entry name" value="DNA POLYMERASE"/>
    <property type="match status" value="1"/>
</dbReference>
<evidence type="ECO:0000256" key="1">
    <source>
        <dbReference type="ARBA" id="ARBA00005755"/>
    </source>
</evidence>
<dbReference type="Proteomes" id="UP001159405">
    <property type="component" value="Unassembled WGS sequence"/>
</dbReference>
<evidence type="ECO:0000259" key="10">
    <source>
        <dbReference type="Pfam" id="PF03175"/>
    </source>
</evidence>
<evidence type="ECO:0000313" key="12">
    <source>
        <dbReference type="Proteomes" id="UP001159405"/>
    </source>
</evidence>
<keyword evidence="5" id="KW-0235">DNA replication</keyword>
<keyword evidence="6" id="KW-0239">DNA-directed DNA polymerase</keyword>
<dbReference type="Gene3D" id="3.40.960.10">
    <property type="entry name" value="VSR Endonuclease"/>
    <property type="match status" value="1"/>
</dbReference>
<reference evidence="11 12" key="1">
    <citation type="submission" date="2022-05" db="EMBL/GenBank/DDBJ databases">
        <authorList>
            <consortium name="Genoscope - CEA"/>
            <person name="William W."/>
        </authorList>
    </citation>
    <scope>NUCLEOTIDE SEQUENCE [LARGE SCALE GENOMIC DNA]</scope>
</reference>
<feature type="compositionally biased region" description="Basic and acidic residues" evidence="9">
    <location>
        <begin position="1"/>
        <end position="10"/>
    </location>
</feature>
<keyword evidence="12" id="KW-1185">Reference proteome</keyword>
<dbReference type="EC" id="2.7.7.7" evidence="2"/>
<keyword evidence="4" id="KW-0548">Nucleotidyltransferase</keyword>
<dbReference type="PANTHER" id="PTHR33568:SF3">
    <property type="entry name" value="DNA-DIRECTED DNA POLYMERASE"/>
    <property type="match status" value="1"/>
</dbReference>
<organism evidence="11 12">
    <name type="scientific">Porites lobata</name>
    <dbReference type="NCBI Taxonomy" id="104759"/>
    <lineage>
        <taxon>Eukaryota</taxon>
        <taxon>Metazoa</taxon>
        <taxon>Cnidaria</taxon>
        <taxon>Anthozoa</taxon>
        <taxon>Hexacorallia</taxon>
        <taxon>Scleractinia</taxon>
        <taxon>Fungiina</taxon>
        <taxon>Poritidae</taxon>
        <taxon>Porites</taxon>
    </lineage>
</organism>
<evidence type="ECO:0000313" key="11">
    <source>
        <dbReference type="EMBL" id="CAH3182029.1"/>
    </source>
</evidence>
<name>A0ABN8RSU1_9CNID</name>
<accession>A0ABN8RSU1</accession>
<keyword evidence="3" id="KW-0808">Transferase</keyword>
<proteinExistence type="inferred from homology"/>
<comment type="caution">
    <text evidence="11">The sequence shown here is derived from an EMBL/GenBank/DDBJ whole genome shotgun (WGS) entry which is preliminary data.</text>
</comment>
<dbReference type="Pfam" id="PF03175">
    <property type="entry name" value="DNA_pol_B_2"/>
    <property type="match status" value="1"/>
</dbReference>
<feature type="region of interest" description="Disordered" evidence="9">
    <location>
        <begin position="1"/>
        <end position="26"/>
    </location>
</feature>
<evidence type="ECO:0000256" key="2">
    <source>
        <dbReference type="ARBA" id="ARBA00012417"/>
    </source>
</evidence>
<gene>
    <name evidence="11" type="ORF">PLOB_00026341</name>
</gene>
<feature type="domain" description="DNA-directed DNA polymerase family B mitochondria/virus" evidence="10">
    <location>
        <begin position="96"/>
        <end position="224"/>
    </location>
</feature>
<evidence type="ECO:0000256" key="7">
    <source>
        <dbReference type="ARBA" id="ARBA00023125"/>
    </source>
</evidence>
<dbReference type="SUPFAM" id="SSF52980">
    <property type="entry name" value="Restriction endonuclease-like"/>
    <property type="match status" value="1"/>
</dbReference>
<protein>
    <recommendedName>
        <fullName evidence="2">DNA-directed DNA polymerase</fullName>
        <ecNumber evidence="2">2.7.7.7</ecNumber>
    </recommendedName>
</protein>
<dbReference type="InterPro" id="IPR011335">
    <property type="entry name" value="Restrct_endonuc-II-like"/>
</dbReference>
<sequence length="398" mass="46241">MREYAKRQAGEHNTFQNIHKDRGKNSQQLKEAKRLHDEAGVAEGLCGLEEIDKFQDYLEAYKDPSLKIMTQLIEDELDEDLSDRVKMISVCDQYHSLSFLNMPLTNFTKTFGLTELKKCWFPHKFSKLENLEHEGMIPDLSYYNTKHMKVDKKKECETWHANEVLKGEVWNFRNELLSYCKSDVQLMKEGCLKFAEDTKRDAGFNPLLQGITFASTCHYFWRNHQMQPKTIAVEPLHGWGGLKTSQSKVAFQWLSYQDKQLGGNRIKHARNGGEQLIQVKRGKVKVDGYDPITKTVHEFHGCEFHGCKRCKPNGRHKNTFHHPDRTVEEPYRATLRKTDLLQAAGYTVIEIWECDFRKAVNNNDLKELLKTMTWVSPLDPRDAFYGGRTGLAKCYHKG</sequence>
<dbReference type="InterPro" id="IPR012337">
    <property type="entry name" value="RNaseH-like_sf"/>
</dbReference>
<evidence type="ECO:0000256" key="3">
    <source>
        <dbReference type="ARBA" id="ARBA00022679"/>
    </source>
</evidence>
<evidence type="ECO:0000256" key="5">
    <source>
        <dbReference type="ARBA" id="ARBA00022705"/>
    </source>
</evidence>
<feature type="non-terminal residue" evidence="11">
    <location>
        <position position="398"/>
    </location>
</feature>
<keyword evidence="7" id="KW-0238">DNA-binding</keyword>
<dbReference type="EMBL" id="CALNXK010000312">
    <property type="protein sequence ID" value="CAH3182029.1"/>
    <property type="molecule type" value="Genomic_DNA"/>
</dbReference>